<protein>
    <recommendedName>
        <fullName evidence="12">Elongation of fatty acids protein</fullName>
        <ecNumber evidence="12">2.3.1.-</ecNumber>
    </recommendedName>
</protein>
<gene>
    <name evidence="13" type="ORF">Ctob_003169</name>
</gene>
<dbReference type="InterPro" id="IPR002076">
    <property type="entry name" value="ELO_fam"/>
</dbReference>
<evidence type="ECO:0000256" key="11">
    <source>
        <dbReference type="ARBA" id="ARBA00047375"/>
    </source>
</evidence>
<dbReference type="GO" id="GO:0005789">
    <property type="term" value="C:endoplasmic reticulum membrane"/>
    <property type="evidence" value="ECO:0007669"/>
    <property type="project" value="TreeGrafter"/>
</dbReference>
<proteinExistence type="inferred from homology"/>
<dbReference type="PANTHER" id="PTHR11157">
    <property type="entry name" value="FATTY ACID ACYL TRANSFERASE-RELATED"/>
    <property type="match status" value="1"/>
</dbReference>
<feature type="transmembrane region" description="Helical" evidence="12">
    <location>
        <begin position="106"/>
        <end position="124"/>
    </location>
</feature>
<evidence type="ECO:0000256" key="1">
    <source>
        <dbReference type="ARBA" id="ARBA00004141"/>
    </source>
</evidence>
<dbReference type="AlphaFoldDB" id="A0A0M0JAG8"/>
<organism evidence="13 14">
    <name type="scientific">Chrysochromulina tobinii</name>
    <dbReference type="NCBI Taxonomy" id="1460289"/>
    <lineage>
        <taxon>Eukaryota</taxon>
        <taxon>Haptista</taxon>
        <taxon>Haptophyta</taxon>
        <taxon>Prymnesiophyceae</taxon>
        <taxon>Prymnesiales</taxon>
        <taxon>Chrysochromulinaceae</taxon>
        <taxon>Chrysochromulina</taxon>
    </lineage>
</organism>
<evidence type="ECO:0000313" key="13">
    <source>
        <dbReference type="EMBL" id="KOO23228.1"/>
    </source>
</evidence>
<name>A0A0M0JAG8_9EUKA</name>
<accession>A0A0M0JAG8</accession>
<keyword evidence="10 12" id="KW-0275">Fatty acid biosynthesis</keyword>
<sequence>MGKVRGGKGVETKMLQAVHNMILCVGSLIMFVGTLRELVLRVQQEAVAPPAEAGALGGMYFFFCEAAKTEPRGALFFWSYIYYLSKYYELLDTVLQLLKGRPPPHFFLHVYHHAVVLVMAWAWLEYVQTLQFGGLLFNTAVHVVMYYYYFRRVLNLPVPWKRLVTQFQIIQFGTSAACYFVTLYLLATGAECRGSRALVGNFVFNMTLLYQFFGVLGGGEGEKKKKAK</sequence>
<dbReference type="Proteomes" id="UP000037460">
    <property type="component" value="Unassembled WGS sequence"/>
</dbReference>
<dbReference type="Pfam" id="PF01151">
    <property type="entry name" value="ELO"/>
    <property type="match status" value="1"/>
</dbReference>
<dbReference type="GO" id="GO:0009922">
    <property type="term" value="F:fatty acid elongase activity"/>
    <property type="evidence" value="ECO:0007669"/>
    <property type="project" value="UniProtKB-EC"/>
</dbReference>
<keyword evidence="8 12" id="KW-0443">Lipid metabolism</keyword>
<dbReference type="GO" id="GO:0034626">
    <property type="term" value="P:fatty acid elongation, polyunsaturated fatty acid"/>
    <property type="evidence" value="ECO:0007669"/>
    <property type="project" value="TreeGrafter"/>
</dbReference>
<evidence type="ECO:0000256" key="6">
    <source>
        <dbReference type="ARBA" id="ARBA00022832"/>
    </source>
</evidence>
<feature type="transmembrane region" description="Helical" evidence="12">
    <location>
        <begin position="17"/>
        <end position="35"/>
    </location>
</feature>
<keyword evidence="3 12" id="KW-0444">Lipid biosynthesis</keyword>
<keyword evidence="5 12" id="KW-0812">Transmembrane</keyword>
<feature type="transmembrane region" description="Helical" evidence="12">
    <location>
        <begin position="199"/>
        <end position="219"/>
    </location>
</feature>
<evidence type="ECO:0000313" key="14">
    <source>
        <dbReference type="Proteomes" id="UP000037460"/>
    </source>
</evidence>
<keyword evidence="14" id="KW-1185">Reference proteome</keyword>
<keyword evidence="4 12" id="KW-0808">Transferase</keyword>
<dbReference type="GO" id="GO:0042761">
    <property type="term" value="P:very long-chain fatty acid biosynthetic process"/>
    <property type="evidence" value="ECO:0007669"/>
    <property type="project" value="TreeGrafter"/>
</dbReference>
<evidence type="ECO:0000256" key="7">
    <source>
        <dbReference type="ARBA" id="ARBA00022989"/>
    </source>
</evidence>
<dbReference type="GO" id="GO:0030148">
    <property type="term" value="P:sphingolipid biosynthetic process"/>
    <property type="evidence" value="ECO:0007669"/>
    <property type="project" value="TreeGrafter"/>
</dbReference>
<keyword evidence="9 12" id="KW-0472">Membrane</keyword>
<evidence type="ECO:0000256" key="8">
    <source>
        <dbReference type="ARBA" id="ARBA00023098"/>
    </source>
</evidence>
<feature type="transmembrane region" description="Helical" evidence="12">
    <location>
        <begin position="169"/>
        <end position="187"/>
    </location>
</feature>
<comment type="caution">
    <text evidence="13">The sequence shown here is derived from an EMBL/GenBank/DDBJ whole genome shotgun (WGS) entry which is preliminary data.</text>
</comment>
<evidence type="ECO:0000256" key="12">
    <source>
        <dbReference type="RuleBase" id="RU361115"/>
    </source>
</evidence>
<dbReference type="PANTHER" id="PTHR11157:SF134">
    <property type="entry name" value="ELONGATION OF FATTY ACIDS PROTEIN 1-RELATED"/>
    <property type="match status" value="1"/>
</dbReference>
<evidence type="ECO:0000256" key="4">
    <source>
        <dbReference type="ARBA" id="ARBA00022679"/>
    </source>
</evidence>
<evidence type="ECO:0000256" key="5">
    <source>
        <dbReference type="ARBA" id="ARBA00022692"/>
    </source>
</evidence>
<dbReference type="GO" id="GO:0019367">
    <property type="term" value="P:fatty acid elongation, saturated fatty acid"/>
    <property type="evidence" value="ECO:0007669"/>
    <property type="project" value="TreeGrafter"/>
</dbReference>
<dbReference type="EC" id="2.3.1.-" evidence="12"/>
<dbReference type="EMBL" id="JWZX01003210">
    <property type="protein sequence ID" value="KOO23228.1"/>
    <property type="molecule type" value="Genomic_DNA"/>
</dbReference>
<comment type="subcellular location">
    <subcellularLocation>
        <location evidence="1">Membrane</location>
        <topology evidence="1">Multi-pass membrane protein</topology>
    </subcellularLocation>
</comment>
<evidence type="ECO:0000256" key="2">
    <source>
        <dbReference type="ARBA" id="ARBA00007263"/>
    </source>
</evidence>
<comment type="similarity">
    <text evidence="2 12">Belongs to the ELO family.</text>
</comment>
<dbReference type="GO" id="GO:0034625">
    <property type="term" value="P:fatty acid elongation, monounsaturated fatty acid"/>
    <property type="evidence" value="ECO:0007669"/>
    <property type="project" value="TreeGrafter"/>
</dbReference>
<evidence type="ECO:0000256" key="3">
    <source>
        <dbReference type="ARBA" id="ARBA00022516"/>
    </source>
</evidence>
<evidence type="ECO:0000256" key="9">
    <source>
        <dbReference type="ARBA" id="ARBA00023136"/>
    </source>
</evidence>
<keyword evidence="6 12" id="KW-0276">Fatty acid metabolism</keyword>
<keyword evidence="7 12" id="KW-1133">Transmembrane helix</keyword>
<comment type="catalytic activity">
    <reaction evidence="11">
        <text>a very-long-chain acyl-CoA + malonyl-CoA + H(+) = a very-long-chain 3-oxoacyl-CoA + CO2 + CoA</text>
        <dbReference type="Rhea" id="RHEA:32727"/>
        <dbReference type="ChEBI" id="CHEBI:15378"/>
        <dbReference type="ChEBI" id="CHEBI:16526"/>
        <dbReference type="ChEBI" id="CHEBI:57287"/>
        <dbReference type="ChEBI" id="CHEBI:57384"/>
        <dbReference type="ChEBI" id="CHEBI:90725"/>
        <dbReference type="ChEBI" id="CHEBI:90736"/>
        <dbReference type="EC" id="2.3.1.199"/>
    </reaction>
</comment>
<comment type="catalytic activity">
    <reaction evidence="12">
        <text>an acyl-CoA + malonyl-CoA + H(+) = a 3-oxoacyl-CoA + CO2 + CoA</text>
        <dbReference type="Rhea" id="RHEA:50252"/>
        <dbReference type="ChEBI" id="CHEBI:15378"/>
        <dbReference type="ChEBI" id="CHEBI:16526"/>
        <dbReference type="ChEBI" id="CHEBI:57287"/>
        <dbReference type="ChEBI" id="CHEBI:57384"/>
        <dbReference type="ChEBI" id="CHEBI:58342"/>
        <dbReference type="ChEBI" id="CHEBI:90726"/>
    </reaction>
    <physiologicalReaction direction="left-to-right" evidence="12">
        <dbReference type="Rhea" id="RHEA:50253"/>
    </physiologicalReaction>
</comment>
<evidence type="ECO:0000256" key="10">
    <source>
        <dbReference type="ARBA" id="ARBA00023160"/>
    </source>
</evidence>
<reference evidence="14" key="1">
    <citation type="journal article" date="2015" name="PLoS Genet.">
        <title>Genome Sequence and Transcriptome Analyses of Chrysochromulina tobin: Metabolic Tools for Enhanced Algal Fitness in the Prominent Order Prymnesiales (Haptophyceae).</title>
        <authorList>
            <person name="Hovde B.T."/>
            <person name="Deodato C.R."/>
            <person name="Hunsperger H.M."/>
            <person name="Ryken S.A."/>
            <person name="Yost W."/>
            <person name="Jha R.K."/>
            <person name="Patterson J."/>
            <person name="Monnat R.J. Jr."/>
            <person name="Barlow S.B."/>
            <person name="Starkenburg S.R."/>
            <person name="Cattolico R.A."/>
        </authorList>
    </citation>
    <scope>NUCLEOTIDE SEQUENCE</scope>
    <source>
        <strain evidence="14">CCMP291</strain>
    </source>
</reference>
<dbReference type="OrthoDB" id="434092at2759"/>
<feature type="transmembrane region" description="Helical" evidence="12">
    <location>
        <begin position="130"/>
        <end position="149"/>
    </location>
</feature>